<comment type="similarity">
    <text evidence="3">Belongs to the RRM RBM34 family.</text>
</comment>
<evidence type="ECO:0000313" key="10">
    <source>
        <dbReference type="EMBL" id="PHH67193.1"/>
    </source>
</evidence>
<dbReference type="AlphaFoldDB" id="A0A2C5YHU3"/>
<feature type="region of interest" description="Disordered" evidence="8">
    <location>
        <begin position="458"/>
        <end position="500"/>
    </location>
</feature>
<keyword evidence="6" id="KW-0539">Nucleus</keyword>
<evidence type="ECO:0000256" key="5">
    <source>
        <dbReference type="ARBA" id="ARBA00022884"/>
    </source>
</evidence>
<evidence type="ECO:0000256" key="6">
    <source>
        <dbReference type="ARBA" id="ARBA00023242"/>
    </source>
</evidence>
<dbReference type="Gene3D" id="3.30.70.330">
    <property type="match status" value="2"/>
</dbReference>
<dbReference type="InterPro" id="IPR035979">
    <property type="entry name" value="RBD_domain_sf"/>
</dbReference>
<feature type="region of interest" description="Disordered" evidence="8">
    <location>
        <begin position="100"/>
        <end position="148"/>
    </location>
</feature>
<dbReference type="GO" id="GO:0000463">
    <property type="term" value="P:maturation of LSU-rRNA from tricistronic rRNA transcript (SSU-rRNA, 5.8S rRNA, LSU-rRNA)"/>
    <property type="evidence" value="ECO:0007669"/>
    <property type="project" value="TreeGrafter"/>
</dbReference>
<organism evidence="10 11">
    <name type="scientific">Ophiocordyceps australis</name>
    <dbReference type="NCBI Taxonomy" id="1399860"/>
    <lineage>
        <taxon>Eukaryota</taxon>
        <taxon>Fungi</taxon>
        <taxon>Dikarya</taxon>
        <taxon>Ascomycota</taxon>
        <taxon>Pezizomycotina</taxon>
        <taxon>Sordariomycetes</taxon>
        <taxon>Hypocreomycetidae</taxon>
        <taxon>Hypocreales</taxon>
        <taxon>Ophiocordycipitaceae</taxon>
        <taxon>Ophiocordyceps</taxon>
    </lineage>
</organism>
<keyword evidence="5 7" id="KW-0694">RNA-binding</keyword>
<feature type="region of interest" description="Disordered" evidence="8">
    <location>
        <begin position="374"/>
        <end position="411"/>
    </location>
</feature>
<dbReference type="PANTHER" id="PTHR23236:SF25">
    <property type="entry name" value="RNA-BINDING PROTEIN 34"/>
    <property type="match status" value="1"/>
</dbReference>
<evidence type="ECO:0000256" key="8">
    <source>
        <dbReference type="SAM" id="MobiDB-lite"/>
    </source>
</evidence>
<feature type="compositionally biased region" description="Acidic residues" evidence="8">
    <location>
        <begin position="121"/>
        <end position="131"/>
    </location>
</feature>
<protein>
    <recommendedName>
        <fullName evidence="4">Nucleolar protein 12</fullName>
    </recommendedName>
</protein>
<dbReference type="OrthoDB" id="442677at2759"/>
<sequence>MSTRPAPALGLSTEAIDPALHALFAYSSGPLQKPQPPSASKSTSNGRLVIQHGQIDESSDSIAKQASTMASLVGTNQQLRIRKRKRSDDKPDLEAKYMASLANDNQLEYPNRRLKERDEGDSSSDDIDDDNPGAPIHQSLAPDSSVSEMERASRTVFLGNVSIEAVSSKQARKTLINHLVSALDSHETTPAKLESFRFRSVAFSSAAMPKRAAYITKSLMESTTHSANAYAVFSTPAAARKVVCELNGSQVLGRHLRADCVAHPSAIDHRRCVFVGNLGFVDDETVINTDSHGETIEKKRNKVPSDIEEGLWRTFGNKGKIENVRVVRDAKTRVGKGIAYVQFYDANDVEGALLLNGSKHPPMLPRRLRVTRAKDPRKTALAQSRSQEKARATAAESAINPRYRSKQSSQDLAAAGRAGKLLGRVGALKQRNRARFAFSHTPVSTVIKSPEQIVFEGQRASAINGGSGDGKSTKSKRKSMKPNNKSTRRAAEWRRRQTAK</sequence>
<feature type="region of interest" description="Disordered" evidence="8">
    <location>
        <begin position="27"/>
        <end position="46"/>
    </location>
</feature>
<feature type="compositionally biased region" description="Basic and acidic residues" evidence="8">
    <location>
        <begin position="489"/>
        <end position="500"/>
    </location>
</feature>
<gene>
    <name evidence="10" type="ORF">CDD81_2962</name>
</gene>
<evidence type="ECO:0000256" key="2">
    <source>
        <dbReference type="ARBA" id="ARBA00004604"/>
    </source>
</evidence>
<dbReference type="InterPro" id="IPR000504">
    <property type="entry name" value="RRM_dom"/>
</dbReference>
<comment type="caution">
    <text evidence="10">The sequence shown here is derived from an EMBL/GenBank/DDBJ whole genome shotgun (WGS) entry which is preliminary data.</text>
</comment>
<dbReference type="SUPFAM" id="SSF54928">
    <property type="entry name" value="RNA-binding domain, RBD"/>
    <property type="match status" value="2"/>
</dbReference>
<dbReference type="PROSITE" id="PS50102">
    <property type="entry name" value="RRM"/>
    <property type="match status" value="1"/>
</dbReference>
<keyword evidence="11" id="KW-1185">Reference proteome</keyword>
<dbReference type="EMBL" id="NJET01000002">
    <property type="protein sequence ID" value="PHH67193.1"/>
    <property type="molecule type" value="Genomic_DNA"/>
</dbReference>
<name>A0A2C5YHU3_9HYPO</name>
<dbReference type="InterPro" id="IPR012677">
    <property type="entry name" value="Nucleotide-bd_a/b_plait_sf"/>
</dbReference>
<dbReference type="SMART" id="SM00360">
    <property type="entry name" value="RRM"/>
    <property type="match status" value="1"/>
</dbReference>
<dbReference type="STRING" id="1399860.A0A2C5YHU3"/>
<evidence type="ECO:0000256" key="3">
    <source>
        <dbReference type="ARBA" id="ARBA00007077"/>
    </source>
</evidence>
<dbReference type="Proteomes" id="UP000226192">
    <property type="component" value="Unassembled WGS sequence"/>
</dbReference>
<comment type="subcellular location">
    <subcellularLocation>
        <location evidence="2">Nucleus</location>
        <location evidence="2">Nucleolus</location>
    </subcellularLocation>
</comment>
<evidence type="ECO:0000256" key="1">
    <source>
        <dbReference type="ARBA" id="ARBA00002475"/>
    </source>
</evidence>
<evidence type="ECO:0000256" key="4">
    <source>
        <dbReference type="ARBA" id="ARBA00015520"/>
    </source>
</evidence>
<dbReference type="GO" id="GO:0005730">
    <property type="term" value="C:nucleolus"/>
    <property type="evidence" value="ECO:0007669"/>
    <property type="project" value="UniProtKB-SubCell"/>
</dbReference>
<feature type="domain" description="RRM" evidence="9">
    <location>
        <begin position="271"/>
        <end position="375"/>
    </location>
</feature>
<evidence type="ECO:0000259" key="9">
    <source>
        <dbReference type="PROSITE" id="PS50102"/>
    </source>
</evidence>
<evidence type="ECO:0000256" key="7">
    <source>
        <dbReference type="PROSITE-ProRule" id="PRU00176"/>
    </source>
</evidence>
<proteinExistence type="inferred from homology"/>
<comment type="function">
    <text evidence="1">Involved in pre-25S rRNA processing.</text>
</comment>
<accession>A0A2C5YHU3</accession>
<evidence type="ECO:0000313" key="11">
    <source>
        <dbReference type="Proteomes" id="UP000226192"/>
    </source>
</evidence>
<reference evidence="10 11" key="1">
    <citation type="submission" date="2017-06" db="EMBL/GenBank/DDBJ databases">
        <title>Ant-infecting Ophiocordyceps genomes reveal a high diversity of potential behavioral manipulation genes and a possible major role for enterotoxins.</title>
        <authorList>
            <person name="De Bekker C."/>
            <person name="Evans H.C."/>
            <person name="Brachmann A."/>
            <person name="Hughes D.P."/>
        </authorList>
    </citation>
    <scope>NUCLEOTIDE SEQUENCE [LARGE SCALE GENOMIC DNA]</scope>
    <source>
        <strain evidence="10 11">Map64</strain>
    </source>
</reference>
<feature type="compositionally biased region" description="Basic and acidic residues" evidence="8">
    <location>
        <begin position="110"/>
        <end position="120"/>
    </location>
</feature>
<dbReference type="Pfam" id="PF00076">
    <property type="entry name" value="RRM_1"/>
    <property type="match status" value="1"/>
</dbReference>
<dbReference type="PANTHER" id="PTHR23236">
    <property type="entry name" value="EUKARYOTIC TRANSLATION INITIATION FACTOR 4B/4H"/>
    <property type="match status" value="1"/>
</dbReference>
<dbReference type="GO" id="GO:0019843">
    <property type="term" value="F:rRNA binding"/>
    <property type="evidence" value="ECO:0007669"/>
    <property type="project" value="TreeGrafter"/>
</dbReference>